<evidence type="ECO:0000256" key="3">
    <source>
        <dbReference type="ARBA" id="ARBA00022475"/>
    </source>
</evidence>
<dbReference type="PROSITE" id="PS50156">
    <property type="entry name" value="SSD"/>
    <property type="match status" value="1"/>
</dbReference>
<feature type="transmembrane region" description="Helical" evidence="7">
    <location>
        <begin position="174"/>
        <end position="192"/>
    </location>
</feature>
<name>A0ABW5GP70_9PSEU</name>
<evidence type="ECO:0000256" key="1">
    <source>
        <dbReference type="ARBA" id="ARBA00004651"/>
    </source>
</evidence>
<dbReference type="SUPFAM" id="SSF82866">
    <property type="entry name" value="Multidrug efflux transporter AcrB transmembrane domain"/>
    <property type="match status" value="2"/>
</dbReference>
<dbReference type="InterPro" id="IPR004869">
    <property type="entry name" value="MMPL_dom"/>
</dbReference>
<dbReference type="Gene3D" id="1.20.1640.10">
    <property type="entry name" value="Multidrug efflux transporter AcrB transmembrane domain"/>
    <property type="match status" value="2"/>
</dbReference>
<proteinExistence type="inferred from homology"/>
<dbReference type="PANTHER" id="PTHR33406">
    <property type="entry name" value="MEMBRANE PROTEIN MJ1562-RELATED"/>
    <property type="match status" value="1"/>
</dbReference>
<dbReference type="InterPro" id="IPR050545">
    <property type="entry name" value="Mycobact_MmpL"/>
</dbReference>
<organism evidence="9 10">
    <name type="scientific">Amycolatopsis samaneae</name>
    <dbReference type="NCBI Taxonomy" id="664691"/>
    <lineage>
        <taxon>Bacteria</taxon>
        <taxon>Bacillati</taxon>
        <taxon>Actinomycetota</taxon>
        <taxon>Actinomycetes</taxon>
        <taxon>Pseudonocardiales</taxon>
        <taxon>Pseudonocardiaceae</taxon>
        <taxon>Amycolatopsis</taxon>
    </lineage>
</organism>
<feature type="transmembrane region" description="Helical" evidence="7">
    <location>
        <begin position="505"/>
        <end position="523"/>
    </location>
</feature>
<gene>
    <name evidence="9" type="ORF">ACFSYJ_28720</name>
</gene>
<accession>A0ABW5GP70</accession>
<dbReference type="RefSeq" id="WP_345403764.1">
    <property type="nucleotide sequence ID" value="NZ_BAABHG010000015.1"/>
</dbReference>
<feature type="transmembrane region" description="Helical" evidence="7">
    <location>
        <begin position="269"/>
        <end position="290"/>
    </location>
</feature>
<keyword evidence="6 7" id="KW-0472">Membrane</keyword>
<comment type="subcellular location">
    <subcellularLocation>
        <location evidence="1">Cell membrane</location>
        <topology evidence="1">Multi-pass membrane protein</topology>
    </subcellularLocation>
</comment>
<protein>
    <submittedName>
        <fullName evidence="9">MMPL family transporter</fullName>
    </submittedName>
</protein>
<feature type="transmembrane region" description="Helical" evidence="7">
    <location>
        <begin position="296"/>
        <end position="321"/>
    </location>
</feature>
<feature type="domain" description="SSD" evidence="8">
    <location>
        <begin position="199"/>
        <end position="323"/>
    </location>
</feature>
<feature type="transmembrane region" description="Helical" evidence="7">
    <location>
        <begin position="359"/>
        <end position="379"/>
    </location>
</feature>
<evidence type="ECO:0000256" key="2">
    <source>
        <dbReference type="ARBA" id="ARBA00010157"/>
    </source>
</evidence>
<evidence type="ECO:0000256" key="4">
    <source>
        <dbReference type="ARBA" id="ARBA00022692"/>
    </source>
</evidence>
<feature type="transmembrane region" description="Helical" evidence="7">
    <location>
        <begin position="225"/>
        <end position="248"/>
    </location>
</feature>
<evidence type="ECO:0000313" key="10">
    <source>
        <dbReference type="Proteomes" id="UP001597419"/>
    </source>
</evidence>
<dbReference type="Pfam" id="PF03176">
    <property type="entry name" value="MMPL"/>
    <property type="match status" value="2"/>
</dbReference>
<dbReference type="EMBL" id="JBHUKU010000017">
    <property type="protein sequence ID" value="MFD2462625.1"/>
    <property type="molecule type" value="Genomic_DNA"/>
</dbReference>
<feature type="transmembrane region" description="Helical" evidence="7">
    <location>
        <begin position="647"/>
        <end position="666"/>
    </location>
</feature>
<reference evidence="10" key="1">
    <citation type="journal article" date="2019" name="Int. J. Syst. Evol. Microbiol.">
        <title>The Global Catalogue of Microorganisms (GCM) 10K type strain sequencing project: providing services to taxonomists for standard genome sequencing and annotation.</title>
        <authorList>
            <consortium name="The Broad Institute Genomics Platform"/>
            <consortium name="The Broad Institute Genome Sequencing Center for Infectious Disease"/>
            <person name="Wu L."/>
            <person name="Ma J."/>
        </authorList>
    </citation>
    <scope>NUCLEOTIDE SEQUENCE [LARGE SCALE GENOMIC DNA]</scope>
    <source>
        <strain evidence="10">CGMCC 4.7643</strain>
    </source>
</reference>
<keyword evidence="10" id="KW-1185">Reference proteome</keyword>
<dbReference type="PANTHER" id="PTHR33406:SF11">
    <property type="entry name" value="MEMBRANE PROTEIN SCO6666-RELATED"/>
    <property type="match status" value="1"/>
</dbReference>
<comment type="caution">
    <text evidence="9">The sequence shown here is derived from an EMBL/GenBank/DDBJ whole genome shotgun (WGS) entry which is preliminary data.</text>
</comment>
<feature type="transmembrane region" description="Helical" evidence="7">
    <location>
        <begin position="535"/>
        <end position="553"/>
    </location>
</feature>
<evidence type="ECO:0000256" key="7">
    <source>
        <dbReference type="SAM" id="Phobius"/>
    </source>
</evidence>
<evidence type="ECO:0000256" key="6">
    <source>
        <dbReference type="ARBA" id="ARBA00023136"/>
    </source>
</evidence>
<dbReference type="InterPro" id="IPR000731">
    <property type="entry name" value="SSD"/>
</dbReference>
<comment type="similarity">
    <text evidence="2">Belongs to the resistance-nodulation-cell division (RND) (TC 2.A.6) family. MmpL subfamily.</text>
</comment>
<keyword evidence="3" id="KW-1003">Cell membrane</keyword>
<sequence>MISRIGRFCFQRPWRVLLLLAIVVTAGALSAGPLFRPSTSTTDVAGPESAAGQTVAKNSADHGTVLVAIVDHVDPSAEQVRTAVARASSDVQKITGVGTVGKPAPATDSRALAVTVTVAKLDRKTMQAVTTQAANRMRELSTALPGTTVRIGGPDVLRDAIDDATQDDLTRFELIALPSSLLLLMLLLGGVLSAFLPVFAGVMSITGSFVMLLGFSLFLDIDSNIVSVITVLGIGLSIDYGLLLVTRYREELAEEHERTEAISRTWDSAGRTILFSALTVAAALSGLLFFDMPRLQAVGAAGVSVAVVAMVAALTTTAAFLRLFRVKASKRALARRAAGTAPSTDRGFFAGLARAIQRVPVLVAGVITAGLLAAALPLLGANLKMPQLAGFPRTIEAVQAADELANRFGESSHPALTVIARTAPSALDTWAARWRTDPDVARVEPAQAIGHGVSSVNLAVHGDSQGSTARDLVTKVRADRPPGAESWVSGDAANLVDTFNGITSGLPGAITALILATLILLFLMSGSIVVPIKAIVMNILSLGATFGVLIAVFQHGWLSGPLDTLTIGGLSPIAMVVTFAFAFAVSMDYEVFLICRIKEYVDAGEDTNTAVRHGLQRSGRVISSAALLMLVIFGAFGSAKVGDLEQLGIGLFVAVLVDATVVRCLLVPATMTLFGRWNWWAPAPLRALHRRFHLTEHDTRPTADVG</sequence>
<feature type="transmembrane region" description="Helical" evidence="7">
    <location>
        <begin position="621"/>
        <end position="641"/>
    </location>
</feature>
<keyword evidence="4 7" id="KW-0812">Transmembrane</keyword>
<evidence type="ECO:0000259" key="8">
    <source>
        <dbReference type="PROSITE" id="PS50156"/>
    </source>
</evidence>
<keyword evidence="5 7" id="KW-1133">Transmembrane helix</keyword>
<evidence type="ECO:0000313" key="9">
    <source>
        <dbReference type="EMBL" id="MFD2462625.1"/>
    </source>
</evidence>
<feature type="transmembrane region" description="Helical" evidence="7">
    <location>
        <begin position="565"/>
        <end position="586"/>
    </location>
</feature>
<evidence type="ECO:0000256" key="5">
    <source>
        <dbReference type="ARBA" id="ARBA00022989"/>
    </source>
</evidence>
<feature type="transmembrane region" description="Helical" evidence="7">
    <location>
        <begin position="199"/>
        <end position="219"/>
    </location>
</feature>
<dbReference type="Proteomes" id="UP001597419">
    <property type="component" value="Unassembled WGS sequence"/>
</dbReference>